<feature type="transmembrane region" description="Helical" evidence="1">
    <location>
        <begin position="29"/>
        <end position="46"/>
    </location>
</feature>
<keyword evidence="2" id="KW-0150">Chloroplast</keyword>
<dbReference type="RefSeq" id="YP_009399613.1">
    <property type="nucleotide sequence ID" value="NC_035297.1"/>
</dbReference>
<name>A0A1Z1MTK5_9FLOR</name>
<reference evidence="2" key="1">
    <citation type="journal article" date="2017" name="J. Phycol.">
        <title>Analysis of chloroplast genomes and a supermatrix inform reclassification of the Rhodomelaceae (Rhodophyta).</title>
        <authorList>
            <person name="Diaz-Tapia P."/>
            <person name="Maggs C.A."/>
            <person name="West J.A."/>
            <person name="Verbruggen H."/>
        </authorList>
    </citation>
    <scope>NUCLEOTIDE SEQUENCE</scope>
    <source>
        <strain evidence="2">PD1725</strain>
    </source>
</reference>
<geneLocation type="chloroplast" evidence="2"/>
<accession>A0A1Z1MTK5</accession>
<dbReference type="GeneID" id="33349407"/>
<dbReference type="AlphaFoldDB" id="A0A1Z1MTK5"/>
<protein>
    <submittedName>
        <fullName evidence="2">Uncharacterized protein</fullName>
    </submittedName>
</protein>
<proteinExistence type="predicted"/>
<keyword evidence="1" id="KW-0472">Membrane</keyword>
<keyword evidence="1" id="KW-1133">Transmembrane helix</keyword>
<organism evidence="2">
    <name type="scientific">Dictyomenia sonderi</name>
    <dbReference type="NCBI Taxonomy" id="2007178"/>
    <lineage>
        <taxon>Eukaryota</taxon>
        <taxon>Rhodophyta</taxon>
        <taxon>Florideophyceae</taxon>
        <taxon>Rhodymeniophycidae</taxon>
        <taxon>Ceramiales</taxon>
        <taxon>Rhodomelaceae</taxon>
        <taxon>Pterosiphonieae</taxon>
        <taxon>Dictyomenia</taxon>
    </lineage>
</organism>
<feature type="transmembrane region" description="Helical" evidence="1">
    <location>
        <begin position="5"/>
        <end position="23"/>
    </location>
</feature>
<gene>
    <name evidence="2" type="primary">orf49</name>
</gene>
<evidence type="ECO:0000313" key="2">
    <source>
        <dbReference type="EMBL" id="ARW69219.1"/>
    </source>
</evidence>
<keyword evidence="1" id="KW-0812">Transmembrane</keyword>
<keyword evidence="2" id="KW-0934">Plastid</keyword>
<evidence type="ECO:0000256" key="1">
    <source>
        <dbReference type="SAM" id="Phobius"/>
    </source>
</evidence>
<sequence length="49" mass="5958">MLLSFAIRIYFCIFSLFINYSLIEFLFCVFFKLLTSVILLTIYIFFEKI</sequence>
<dbReference type="EMBL" id="MF101455">
    <property type="protein sequence ID" value="ARW69219.1"/>
    <property type="molecule type" value="Genomic_DNA"/>
</dbReference>